<sequence length="265" mass="31402">METNFANSHYSLNNSENYKKIINDPIHNIVEKYYLLVNEYFNFITDNVGFKNVAYTKFIVERGVETITHVFSLLLYYTRNLDLAYFHGQKAFYFYAEFIGQISEDKHSFLQLSSRDAAMFVYKKTIFELNSEIRKTIEPLSAASVEKLNMLNLNIMILKNLYSYILENDHKMIKHIDFITNEISKSKLNKIGYNFIEVFSNSMKKNVPIKTYFEIMKLFIVKYSKMKPEIQYNIVESHIKEKFSNPLCEQKLKEPPANFVKWILT</sequence>
<name>A0A6C0HRE6_9ZZZZ</name>
<dbReference type="EMBL" id="MN740003">
    <property type="protein sequence ID" value="QHT82685.1"/>
    <property type="molecule type" value="Genomic_DNA"/>
</dbReference>
<dbReference type="AlphaFoldDB" id="A0A6C0HRE6"/>
<organism evidence="1">
    <name type="scientific">viral metagenome</name>
    <dbReference type="NCBI Taxonomy" id="1070528"/>
    <lineage>
        <taxon>unclassified sequences</taxon>
        <taxon>metagenomes</taxon>
        <taxon>organismal metagenomes</taxon>
    </lineage>
</organism>
<accession>A0A6C0HRE6</accession>
<protein>
    <submittedName>
        <fullName evidence="1">Uncharacterized protein</fullName>
    </submittedName>
</protein>
<reference evidence="1" key="1">
    <citation type="journal article" date="2020" name="Nature">
        <title>Giant virus diversity and host interactions through global metagenomics.</title>
        <authorList>
            <person name="Schulz F."/>
            <person name="Roux S."/>
            <person name="Paez-Espino D."/>
            <person name="Jungbluth S."/>
            <person name="Walsh D.A."/>
            <person name="Denef V.J."/>
            <person name="McMahon K.D."/>
            <person name="Konstantinidis K.T."/>
            <person name="Eloe-Fadrosh E.A."/>
            <person name="Kyrpides N.C."/>
            <person name="Woyke T."/>
        </authorList>
    </citation>
    <scope>NUCLEOTIDE SEQUENCE</scope>
    <source>
        <strain evidence="1">GVMAG-M-3300023184-165</strain>
    </source>
</reference>
<evidence type="ECO:0000313" key="1">
    <source>
        <dbReference type="EMBL" id="QHT82685.1"/>
    </source>
</evidence>
<proteinExistence type="predicted"/>